<feature type="transmembrane region" description="Helical" evidence="12">
    <location>
        <begin position="180"/>
        <end position="207"/>
    </location>
</feature>
<dbReference type="Pfam" id="PF03901">
    <property type="entry name" value="Glyco_transf_22"/>
    <property type="match status" value="1"/>
</dbReference>
<evidence type="ECO:0000256" key="12">
    <source>
        <dbReference type="RuleBase" id="RU363075"/>
    </source>
</evidence>
<reference evidence="13 14" key="1">
    <citation type="journal article" date="2018" name="BMC Genomics">
        <title>Comparative genome analyses reveal sequence features reflecting distinct modes of host-adaptation between dicot and monocot powdery mildew.</title>
        <authorList>
            <person name="Wu Y."/>
            <person name="Ma X."/>
            <person name="Pan Z."/>
            <person name="Kale S.D."/>
            <person name="Song Y."/>
            <person name="King H."/>
            <person name="Zhang Q."/>
            <person name="Presley C."/>
            <person name="Deng X."/>
            <person name="Wei C.I."/>
            <person name="Xiao S."/>
        </authorList>
    </citation>
    <scope>NUCLEOTIDE SEQUENCE [LARGE SCALE GENOMIC DNA]</scope>
    <source>
        <strain evidence="13">UMSG2</strain>
    </source>
</reference>
<comment type="similarity">
    <text evidence="3 12">Belongs to the glycosyltransferase 22 family.</text>
</comment>
<feature type="transmembrane region" description="Helical" evidence="12">
    <location>
        <begin position="274"/>
        <end position="293"/>
    </location>
</feature>
<keyword evidence="9 12" id="KW-0472">Membrane</keyword>
<dbReference type="PANTHER" id="PTHR22760:SF1">
    <property type="entry name" value="DOL-P-MAN:MAN(7)GLCNAC(2)-PP-DOL ALPHA-1,6-MANNOSYLTRANSFERASE"/>
    <property type="match status" value="1"/>
</dbReference>
<dbReference type="OrthoDB" id="19039at2759"/>
<feature type="transmembrane region" description="Helical" evidence="12">
    <location>
        <begin position="7"/>
        <end position="25"/>
    </location>
</feature>
<evidence type="ECO:0000256" key="5">
    <source>
        <dbReference type="ARBA" id="ARBA00022679"/>
    </source>
</evidence>
<gene>
    <name evidence="13" type="ORF">OnM2_025030</name>
</gene>
<feature type="transmembrane region" description="Helical" evidence="12">
    <location>
        <begin position="126"/>
        <end position="144"/>
    </location>
</feature>
<feature type="transmembrane region" description="Helical" evidence="12">
    <location>
        <begin position="219"/>
        <end position="239"/>
    </location>
</feature>
<dbReference type="STRING" id="212602.A0A420I107"/>
<dbReference type="AlphaFoldDB" id="A0A420I107"/>
<comment type="caution">
    <text evidence="13">The sequence shown here is derived from an EMBL/GenBank/DDBJ whole genome shotgun (WGS) entry which is preliminary data.</text>
</comment>
<dbReference type="GO" id="GO:0052917">
    <property type="term" value="F:dol-P-Man:Man(7)GlcNAc(2)-PP-Dol alpha-1,6-mannosyltransferase activity"/>
    <property type="evidence" value="ECO:0007669"/>
    <property type="project" value="UniProtKB-EC"/>
</dbReference>
<comment type="pathway">
    <text evidence="2">Protein modification; protein glycosylation.</text>
</comment>
<evidence type="ECO:0000256" key="7">
    <source>
        <dbReference type="ARBA" id="ARBA00022824"/>
    </source>
</evidence>
<feature type="transmembrane region" description="Helical" evidence="12">
    <location>
        <begin position="353"/>
        <end position="379"/>
    </location>
</feature>
<evidence type="ECO:0000256" key="4">
    <source>
        <dbReference type="ARBA" id="ARBA00022676"/>
    </source>
</evidence>
<keyword evidence="4 12" id="KW-0328">Glycosyltransferase</keyword>
<keyword evidence="7 12" id="KW-0256">Endoplasmic reticulum</keyword>
<dbReference type="GO" id="GO:0006487">
    <property type="term" value="P:protein N-linked glycosylation"/>
    <property type="evidence" value="ECO:0007669"/>
    <property type="project" value="TreeGrafter"/>
</dbReference>
<comment type="catalytic activity">
    <reaction evidence="11">
        <text>an alpha-D-Man-(1-&gt;2)-alpha-D-Man-(1-&gt;2)-alpha-D-Man-(1-&gt;3)-[alpha-D-Man-(1-&gt;2)-alpha-D-Man-(1-&gt;3)-alpha-D-Man-(1-&gt;6)]-beta-D-Man-(1-&gt;4)-beta-D-GlcNAc-(1-&gt;4)-alpha-D-GlcNAc-diphospho-di-trans,poly-cis-dolichol + a di-trans,poly-cis-dolichyl beta-D-mannosyl phosphate = an alpha-D-Man-(1-&gt;2)-alpha-D-Man-(1-&gt;2)-alpha-D-Man-(1-&gt;3)-[alpha-D-Man-(1-&gt;2)-alpha-D-Man-(1-&gt;3)-[alpha-D-Man-(1-&gt;6)]-alpha-D-Man-(1-&gt;6)]-beta-D-Man-(1-&gt;4)-beta-D-GlcNAc-(1-&gt;4)-alpha-D-GlcNAc-diphospho-di-trans,poly-cis-dolichol + a di-trans,poly-cis-dolichyl phosphate + H(+)</text>
        <dbReference type="Rhea" id="RHEA:29535"/>
        <dbReference type="Rhea" id="RHEA-COMP:19498"/>
        <dbReference type="Rhea" id="RHEA-COMP:19501"/>
        <dbReference type="Rhea" id="RHEA-COMP:19518"/>
        <dbReference type="Rhea" id="RHEA-COMP:19519"/>
        <dbReference type="ChEBI" id="CHEBI:15378"/>
        <dbReference type="ChEBI" id="CHEBI:57683"/>
        <dbReference type="ChEBI" id="CHEBI:58211"/>
        <dbReference type="ChEBI" id="CHEBI:132517"/>
        <dbReference type="ChEBI" id="CHEBI:132519"/>
        <dbReference type="EC" id="2.4.1.260"/>
    </reaction>
    <physiologicalReaction direction="left-to-right" evidence="11">
        <dbReference type="Rhea" id="RHEA:29536"/>
    </physiologicalReaction>
</comment>
<keyword evidence="14" id="KW-1185">Reference proteome</keyword>
<feature type="transmembrane region" description="Helical" evidence="12">
    <location>
        <begin position="97"/>
        <end position="114"/>
    </location>
</feature>
<organism evidence="13 14">
    <name type="scientific">Erysiphe neolycopersici</name>
    <dbReference type="NCBI Taxonomy" id="212602"/>
    <lineage>
        <taxon>Eukaryota</taxon>
        <taxon>Fungi</taxon>
        <taxon>Dikarya</taxon>
        <taxon>Ascomycota</taxon>
        <taxon>Pezizomycotina</taxon>
        <taxon>Leotiomycetes</taxon>
        <taxon>Erysiphales</taxon>
        <taxon>Erysiphaceae</taxon>
        <taxon>Erysiphe</taxon>
    </lineage>
</organism>
<evidence type="ECO:0000256" key="9">
    <source>
        <dbReference type="ARBA" id="ARBA00023136"/>
    </source>
</evidence>
<sequence>MKLIDALLNLVIPFLIIFHLLVAPYTKVEESFNIQATHDILKYGLPTNDISKNFRLNYDHYSFPGAVPRSFVGSLALAILSKPLVVLTNANGYDTQLIVRGLIGLLNAFSILRYKSALAKVYGRETGRWFILLLASQFHVIYYASRTLPNMFAFFLTTLALRDFLPLQEWNAPKRHRRGVFLLVFAAVVFRSEIAIFLSAQLLYMLIHPRMSLQVMIPICLRSAGISLFITFIVDSYFWQSPIWPELSGFYFNVIQGKSSDWGTSPIHYYYSNLLPKLLLNPFIYVALIPYGLKKAAIRRRLKELITPSILYVTIYSLQPHKELRFILYVTVPFTAAASYVAAFIWNHRSKTLFYRISSIILVVSIFCSSIFSVCMLYISCLNYPGGHAVLQLNHIIKDSSPEIFKGQDVHQISVHVDVLPCMTGFTRFLGPPGSVVTDKDVPIVNGVPIILNYDKTEDQSLLRQPEWWKQFDYTLMEKPERALGNWHHVATVLGYSGLEVLRPGKFNSSFLDYVEQTLLTNQIELDKDEGKSEKELRIKNDLSHILTRIKKLILKTKIKGLIYIKLITEFPQQKAWWWVVPRLEPKIWILKRHVQIEGNDSDSEPSR</sequence>
<feature type="transmembrane region" description="Helical" evidence="12">
    <location>
        <begin position="326"/>
        <end position="346"/>
    </location>
</feature>
<dbReference type="UniPathway" id="UPA00378"/>
<evidence type="ECO:0000256" key="3">
    <source>
        <dbReference type="ARBA" id="ARBA00007063"/>
    </source>
</evidence>
<comment type="subcellular location">
    <subcellularLocation>
        <location evidence="1 12">Endoplasmic reticulum membrane</location>
        <topology evidence="1 12">Multi-pass membrane protein</topology>
    </subcellularLocation>
</comment>
<dbReference type="GO" id="GO:0005789">
    <property type="term" value="C:endoplasmic reticulum membrane"/>
    <property type="evidence" value="ECO:0007669"/>
    <property type="project" value="UniProtKB-SubCell"/>
</dbReference>
<dbReference type="EMBL" id="MCFK01002600">
    <property type="protein sequence ID" value="RKF63360.1"/>
    <property type="molecule type" value="Genomic_DNA"/>
</dbReference>
<dbReference type="Proteomes" id="UP000286134">
    <property type="component" value="Unassembled WGS sequence"/>
</dbReference>
<evidence type="ECO:0000256" key="11">
    <source>
        <dbReference type="ARBA" id="ARBA00048899"/>
    </source>
</evidence>
<evidence type="ECO:0000256" key="1">
    <source>
        <dbReference type="ARBA" id="ARBA00004477"/>
    </source>
</evidence>
<evidence type="ECO:0000256" key="8">
    <source>
        <dbReference type="ARBA" id="ARBA00022989"/>
    </source>
</evidence>
<name>A0A420I107_9PEZI</name>
<comment type="function">
    <text evidence="10">Mannosyltransferase that operates in the biosynthetic pathway of dolichol-linked oligosaccharides, the glycan precursors employed in protein asparagine (N)-glycosylation. The assembly of dolichol-linked oligosaccharides begins on the cytosolic side of the endoplasmic reticulum membrane and finishes in its lumen. The sequential addition of sugars to dolichol pyrophosphate produces dolichol-linked oligosaccharides containing fourteen sugars, including two GlcNAcs, nine mannoses and three glucoses. Once assembled, the oligosaccharide is transferred from the lipid to nascent proteins by oligosaccharyltransferases. In the lumen of the endoplasmic reticulum, adds the eighth mannose residue in an alpha-1,6 linkage onto Man(7)GlcNAc(2)-PP-dolichol to produce Man(8)GlcNAc(2)-PP-dolichol.</text>
</comment>
<keyword evidence="6 12" id="KW-0812">Transmembrane</keyword>
<dbReference type="EC" id="2.4.1.-" evidence="12"/>
<dbReference type="InterPro" id="IPR005599">
    <property type="entry name" value="GPI_mannosylTrfase"/>
</dbReference>
<evidence type="ECO:0000256" key="6">
    <source>
        <dbReference type="ARBA" id="ARBA00022692"/>
    </source>
</evidence>
<evidence type="ECO:0000256" key="2">
    <source>
        <dbReference type="ARBA" id="ARBA00004922"/>
    </source>
</evidence>
<accession>A0A420I107</accession>
<keyword evidence="5 13" id="KW-0808">Transferase</keyword>
<protein>
    <recommendedName>
        <fullName evidence="12">Mannosyltransferase</fullName>
        <ecNumber evidence="12">2.4.1.-</ecNumber>
    </recommendedName>
</protein>
<proteinExistence type="inferred from homology"/>
<keyword evidence="8 12" id="KW-1133">Transmembrane helix</keyword>
<evidence type="ECO:0000313" key="14">
    <source>
        <dbReference type="Proteomes" id="UP000286134"/>
    </source>
</evidence>
<dbReference type="PANTHER" id="PTHR22760">
    <property type="entry name" value="GLYCOSYLTRANSFERASE"/>
    <property type="match status" value="1"/>
</dbReference>
<evidence type="ECO:0000256" key="10">
    <source>
        <dbReference type="ARBA" id="ARBA00044721"/>
    </source>
</evidence>
<evidence type="ECO:0000313" key="13">
    <source>
        <dbReference type="EMBL" id="RKF63360.1"/>
    </source>
</evidence>